<keyword evidence="3" id="KW-0813">Transport</keyword>
<dbReference type="RefSeq" id="WP_066388356.1">
    <property type="nucleotide sequence ID" value="NZ_CP022572.1"/>
</dbReference>
<feature type="transmembrane region" description="Helical" evidence="12">
    <location>
        <begin position="177"/>
        <end position="198"/>
    </location>
</feature>
<keyword evidence="10" id="KW-0406">Ion transport</keyword>
<dbReference type="Pfam" id="PF01618">
    <property type="entry name" value="MotA_ExbB"/>
    <property type="match status" value="1"/>
</dbReference>
<evidence type="ECO:0000256" key="11">
    <source>
        <dbReference type="ARBA" id="ARBA00023136"/>
    </source>
</evidence>
<evidence type="ECO:0000256" key="2">
    <source>
        <dbReference type="ARBA" id="ARBA00008038"/>
    </source>
</evidence>
<keyword evidence="5" id="KW-0145">Chemotaxis</keyword>
<evidence type="ECO:0000256" key="7">
    <source>
        <dbReference type="ARBA" id="ARBA00022779"/>
    </source>
</evidence>
<evidence type="ECO:0000256" key="1">
    <source>
        <dbReference type="ARBA" id="ARBA00004651"/>
    </source>
</evidence>
<evidence type="ECO:0000256" key="12">
    <source>
        <dbReference type="SAM" id="Phobius"/>
    </source>
</evidence>
<dbReference type="PANTHER" id="PTHR30433:SF3">
    <property type="entry name" value="MOTILITY PROTEIN A"/>
    <property type="match status" value="1"/>
</dbReference>
<evidence type="ECO:0000256" key="5">
    <source>
        <dbReference type="ARBA" id="ARBA00022500"/>
    </source>
</evidence>
<evidence type="ECO:0000256" key="9">
    <source>
        <dbReference type="ARBA" id="ARBA00022989"/>
    </source>
</evidence>
<name>A0A3T0I4D6_9BACI</name>
<feature type="transmembrane region" description="Helical" evidence="12">
    <location>
        <begin position="148"/>
        <end position="171"/>
    </location>
</feature>
<dbReference type="InterPro" id="IPR002898">
    <property type="entry name" value="MotA_ExbB_proton_chnl"/>
</dbReference>
<evidence type="ECO:0000256" key="3">
    <source>
        <dbReference type="ARBA" id="ARBA00022448"/>
    </source>
</evidence>
<dbReference type="PANTHER" id="PTHR30433">
    <property type="entry name" value="CHEMOTAXIS PROTEIN MOTA"/>
    <property type="match status" value="1"/>
</dbReference>
<dbReference type="GO" id="GO:0071978">
    <property type="term" value="P:bacterial-type flagellum-dependent swarming motility"/>
    <property type="evidence" value="ECO:0007669"/>
    <property type="project" value="InterPro"/>
</dbReference>
<sequence length="266" mass="28767">MSSIFGIILALLVIGFGMILKGAPLASLNNPAAYLIIFGGTAAALLIAFPFREIKKFPKLIKIALFEPKAPSKAEQIAQLIECAEISKKEGFLALEEMAEAAEDPFFKKGLEMIIDGYEAEFIEEVLLDEVEAIEQRHKAGALIFSQAATYAPSLGVLGAVVGLIAALGSLSEIEKIGHSISAAFIATLLGIFSGYVLWNPLSNKLKRLSKQEQELKLLIIEGLLAIYQGVLPSALEKKLSVHIPPSERKAVEIKEQDEHVEVKSA</sequence>
<keyword evidence="15" id="KW-0966">Cell projection</keyword>
<evidence type="ECO:0000259" key="14">
    <source>
        <dbReference type="Pfam" id="PF20560"/>
    </source>
</evidence>
<organism evidence="15 16">
    <name type="scientific">Neobacillus mesonae</name>
    <dbReference type="NCBI Taxonomy" id="1193713"/>
    <lineage>
        <taxon>Bacteria</taxon>
        <taxon>Bacillati</taxon>
        <taxon>Bacillota</taxon>
        <taxon>Bacilli</taxon>
        <taxon>Bacillales</taxon>
        <taxon>Bacillaceae</taxon>
        <taxon>Neobacillus</taxon>
    </lineage>
</organism>
<evidence type="ECO:0000256" key="6">
    <source>
        <dbReference type="ARBA" id="ARBA00022692"/>
    </source>
</evidence>
<keyword evidence="16" id="KW-1185">Reference proteome</keyword>
<keyword evidence="6 12" id="KW-0812">Transmembrane</keyword>
<dbReference type="Proteomes" id="UP000282892">
    <property type="component" value="Chromosome"/>
</dbReference>
<gene>
    <name evidence="15" type="ORF">CHR53_24770</name>
</gene>
<dbReference type="AlphaFoldDB" id="A0A3T0I4D6"/>
<keyword evidence="9 12" id="KW-1133">Transmembrane helix</keyword>
<dbReference type="STRING" id="1193713.GCA_001636315_01852"/>
<evidence type="ECO:0000256" key="8">
    <source>
        <dbReference type="ARBA" id="ARBA00022781"/>
    </source>
</evidence>
<reference evidence="15 16" key="1">
    <citation type="submission" date="2017-07" db="EMBL/GenBank/DDBJ databases">
        <title>The complete genome sequence of Bacillus mesonae strain H20-5, an efficient strain improving plant abiotic stress resistance.</title>
        <authorList>
            <person name="Kim S.Y."/>
            <person name="Song H."/>
            <person name="Sang M.K."/>
            <person name="Weon H.-Y."/>
            <person name="Song J."/>
        </authorList>
    </citation>
    <scope>NUCLEOTIDE SEQUENCE [LARGE SCALE GENOMIC DNA]</scope>
    <source>
        <strain evidence="15 16">H20-5</strain>
    </source>
</reference>
<comment type="similarity">
    <text evidence="2">Belongs to the MotA family.</text>
</comment>
<evidence type="ECO:0000313" key="16">
    <source>
        <dbReference type="Proteomes" id="UP000282892"/>
    </source>
</evidence>
<dbReference type="GO" id="GO:0005886">
    <property type="term" value="C:plasma membrane"/>
    <property type="evidence" value="ECO:0007669"/>
    <property type="project" value="UniProtKB-SubCell"/>
</dbReference>
<dbReference type="InterPro" id="IPR000540">
    <property type="entry name" value="Flag_MotA_CS"/>
</dbReference>
<dbReference type="InterPro" id="IPR046786">
    <property type="entry name" value="MotA_N"/>
</dbReference>
<feature type="domain" description="Motility protein A N-terminal" evidence="14">
    <location>
        <begin position="4"/>
        <end position="80"/>
    </location>
</feature>
<evidence type="ECO:0000259" key="13">
    <source>
        <dbReference type="Pfam" id="PF01618"/>
    </source>
</evidence>
<accession>A0A3T0I4D6</accession>
<keyword evidence="15" id="KW-0282">Flagellum</keyword>
<dbReference type="Pfam" id="PF20560">
    <property type="entry name" value="MotA_N"/>
    <property type="match status" value="1"/>
</dbReference>
<keyword evidence="7" id="KW-0283">Flagellar rotation</keyword>
<feature type="transmembrane region" description="Helical" evidence="12">
    <location>
        <begin position="32"/>
        <end position="51"/>
    </location>
</feature>
<keyword evidence="11 12" id="KW-0472">Membrane</keyword>
<dbReference type="EMBL" id="CP022572">
    <property type="protein sequence ID" value="AZU64195.1"/>
    <property type="molecule type" value="Genomic_DNA"/>
</dbReference>
<keyword evidence="15" id="KW-0969">Cilium</keyword>
<dbReference type="PROSITE" id="PS01307">
    <property type="entry name" value="MOTA"/>
    <property type="match status" value="1"/>
</dbReference>
<dbReference type="OrthoDB" id="9806929at2"/>
<proteinExistence type="inferred from homology"/>
<feature type="domain" description="MotA/TolQ/ExbB proton channel" evidence="13">
    <location>
        <begin position="100"/>
        <end position="214"/>
    </location>
</feature>
<dbReference type="InterPro" id="IPR047055">
    <property type="entry name" value="MotA-like"/>
</dbReference>
<comment type="subcellular location">
    <subcellularLocation>
        <location evidence="1">Cell membrane</location>
        <topology evidence="1">Multi-pass membrane protein</topology>
    </subcellularLocation>
</comment>
<dbReference type="GO" id="GO:1902600">
    <property type="term" value="P:proton transmembrane transport"/>
    <property type="evidence" value="ECO:0007669"/>
    <property type="project" value="UniProtKB-KW"/>
</dbReference>
<keyword evidence="4" id="KW-1003">Cell membrane</keyword>
<dbReference type="GO" id="GO:0006935">
    <property type="term" value="P:chemotaxis"/>
    <property type="evidence" value="ECO:0007669"/>
    <property type="project" value="UniProtKB-KW"/>
</dbReference>
<evidence type="ECO:0000256" key="10">
    <source>
        <dbReference type="ARBA" id="ARBA00023065"/>
    </source>
</evidence>
<dbReference type="KEGG" id="nmk:CHR53_24770"/>
<evidence type="ECO:0000313" key="15">
    <source>
        <dbReference type="EMBL" id="AZU64195.1"/>
    </source>
</evidence>
<protein>
    <submittedName>
        <fullName evidence="15">Flagellar motor protein MotA</fullName>
    </submittedName>
</protein>
<keyword evidence="8" id="KW-0375">Hydrogen ion transport</keyword>
<evidence type="ECO:0000256" key="4">
    <source>
        <dbReference type="ARBA" id="ARBA00022475"/>
    </source>
</evidence>